<proteinExistence type="predicted"/>
<dbReference type="OrthoDB" id="1911848at2759"/>
<dbReference type="PANTHER" id="PTHR37542">
    <property type="entry name" value="HELO DOMAIN-CONTAINING PROTEIN-RELATED"/>
    <property type="match status" value="1"/>
</dbReference>
<sequence>MAHSLALTVSNLHASAWLHKNIWSRGILLFLETPTGTSAAGLYAHRLTPSPQENTRIVSYLSDWGYARSVQQGTEMRSDFEVEPNLYRHPDRQGRPSHQFNREHDIYALGVVLLEIGLWVTMSRLMEGKIREAKDSGRLPRSKKVLEDLVALAQQGLPKEMGEKVVDVLAGGIEM</sequence>
<dbReference type="VEuPathDB" id="FungiDB:P174DRAFT_419891"/>
<accession>A0A2I1CEE7</accession>
<dbReference type="STRING" id="1392255.A0A2I1CEE7"/>
<dbReference type="RefSeq" id="XP_024684595.1">
    <property type="nucleotide sequence ID" value="XM_024824816.1"/>
</dbReference>
<evidence type="ECO:0000313" key="3">
    <source>
        <dbReference type="Proteomes" id="UP000234474"/>
    </source>
</evidence>
<organism evidence="2 3">
    <name type="scientific">Aspergillus novofumigatus (strain IBT 16806)</name>
    <dbReference type="NCBI Taxonomy" id="1392255"/>
    <lineage>
        <taxon>Eukaryota</taxon>
        <taxon>Fungi</taxon>
        <taxon>Dikarya</taxon>
        <taxon>Ascomycota</taxon>
        <taxon>Pezizomycotina</taxon>
        <taxon>Eurotiomycetes</taxon>
        <taxon>Eurotiomycetidae</taxon>
        <taxon>Eurotiales</taxon>
        <taxon>Aspergillaceae</taxon>
        <taxon>Aspergillus</taxon>
        <taxon>Aspergillus subgen. Fumigati</taxon>
    </lineage>
</organism>
<protein>
    <recommendedName>
        <fullName evidence="1">Protein kinase domain-containing protein</fullName>
    </recommendedName>
</protein>
<dbReference type="AlphaFoldDB" id="A0A2I1CEE7"/>
<evidence type="ECO:0000259" key="1">
    <source>
        <dbReference type="PROSITE" id="PS50011"/>
    </source>
</evidence>
<reference evidence="3" key="1">
    <citation type="journal article" date="2018" name="Proc. Natl. Acad. Sci. U.S.A.">
        <title>Linking secondary metabolites to gene clusters through genome sequencing of six diverse Aspergillus species.</title>
        <authorList>
            <person name="Kaerboelling I."/>
            <person name="Vesth T.C."/>
            <person name="Frisvad J.C."/>
            <person name="Nybo J.L."/>
            <person name="Theobald S."/>
            <person name="Kuo A."/>
            <person name="Bowyer P."/>
            <person name="Matsuda Y."/>
            <person name="Mondo S."/>
            <person name="Lyhne E.K."/>
            <person name="Kogle M.E."/>
            <person name="Clum A."/>
            <person name="Lipzen A."/>
            <person name="Salamov A."/>
            <person name="Ngan C.Y."/>
            <person name="Daum C."/>
            <person name="Chiniquy J."/>
            <person name="Barry K."/>
            <person name="LaButti K."/>
            <person name="Haridas S."/>
            <person name="Simmons B.A."/>
            <person name="Magnuson J.K."/>
            <person name="Mortensen U.H."/>
            <person name="Larsen T.O."/>
            <person name="Grigoriev I.V."/>
            <person name="Baker S.E."/>
            <person name="Andersen M.R."/>
        </authorList>
    </citation>
    <scope>NUCLEOTIDE SEQUENCE [LARGE SCALE GENOMIC DNA]</scope>
    <source>
        <strain evidence="3">IBT 16806</strain>
    </source>
</reference>
<dbReference type="PROSITE" id="PS50011">
    <property type="entry name" value="PROTEIN_KINASE_DOM"/>
    <property type="match status" value="1"/>
</dbReference>
<dbReference type="EMBL" id="MSZS01000003">
    <property type="protein sequence ID" value="PKX96000.1"/>
    <property type="molecule type" value="Genomic_DNA"/>
</dbReference>
<evidence type="ECO:0000313" key="2">
    <source>
        <dbReference type="EMBL" id="PKX96000.1"/>
    </source>
</evidence>
<dbReference type="GeneID" id="36532141"/>
<dbReference type="Gene3D" id="1.10.510.10">
    <property type="entry name" value="Transferase(Phosphotransferase) domain 1"/>
    <property type="match status" value="1"/>
</dbReference>
<dbReference type="GO" id="GO:0004672">
    <property type="term" value="F:protein kinase activity"/>
    <property type="evidence" value="ECO:0007669"/>
    <property type="project" value="InterPro"/>
</dbReference>
<dbReference type="InterPro" id="IPR000719">
    <property type="entry name" value="Prot_kinase_dom"/>
</dbReference>
<feature type="domain" description="Protein kinase" evidence="1">
    <location>
        <begin position="1"/>
        <end position="175"/>
    </location>
</feature>
<dbReference type="PANTHER" id="PTHR37542:SF1">
    <property type="entry name" value="PRION-INHIBITION AND PROPAGATION HELO DOMAIN-CONTAINING PROTEIN"/>
    <property type="match status" value="1"/>
</dbReference>
<dbReference type="SUPFAM" id="SSF56112">
    <property type="entry name" value="Protein kinase-like (PK-like)"/>
    <property type="match status" value="1"/>
</dbReference>
<dbReference type="GO" id="GO:0005524">
    <property type="term" value="F:ATP binding"/>
    <property type="evidence" value="ECO:0007669"/>
    <property type="project" value="InterPro"/>
</dbReference>
<name>A0A2I1CEE7_ASPN1</name>
<comment type="caution">
    <text evidence="2">The sequence shown here is derived from an EMBL/GenBank/DDBJ whole genome shotgun (WGS) entry which is preliminary data.</text>
</comment>
<dbReference type="Proteomes" id="UP000234474">
    <property type="component" value="Unassembled WGS sequence"/>
</dbReference>
<dbReference type="InterPro" id="IPR011009">
    <property type="entry name" value="Kinase-like_dom_sf"/>
</dbReference>
<gene>
    <name evidence="2" type="ORF">P174DRAFT_419891</name>
</gene>
<keyword evidence="3" id="KW-1185">Reference proteome</keyword>